<evidence type="ECO:0000256" key="3">
    <source>
        <dbReference type="ARBA" id="ARBA00022525"/>
    </source>
</evidence>
<dbReference type="OrthoDB" id="10339092at2759"/>
<dbReference type="Proteomes" id="UP000688947">
    <property type="component" value="Unassembled WGS sequence"/>
</dbReference>
<comment type="function">
    <text evidence="5">Effector that suppresses plant defense responses during pathogen infection.</text>
</comment>
<dbReference type="EMBL" id="JAENGZ010001095">
    <property type="protein sequence ID" value="KAG6950745.1"/>
    <property type="molecule type" value="Genomic_DNA"/>
</dbReference>
<dbReference type="VEuPathDB" id="FungiDB:PC110_g15292"/>
<keyword evidence="3 5" id="KW-0964">Secreted</keyword>
<keyword evidence="4" id="KW-0732">Signal</keyword>
<gene>
    <name evidence="7" type="ORF">JG687_00014068</name>
</gene>
<reference evidence="7" key="1">
    <citation type="submission" date="2021-01" db="EMBL/GenBank/DDBJ databases">
        <title>Phytophthora aleatoria, a newly-described species from Pinus radiata is distinct from Phytophthora cactorum isolates based on comparative genomics.</title>
        <authorList>
            <person name="Mcdougal R."/>
            <person name="Panda P."/>
            <person name="Williams N."/>
            <person name="Studholme D.J."/>
        </authorList>
    </citation>
    <scope>NUCLEOTIDE SEQUENCE</scope>
    <source>
        <strain evidence="7">NZFS 3830</strain>
    </source>
</reference>
<evidence type="ECO:0000256" key="2">
    <source>
        <dbReference type="ARBA" id="ARBA00010400"/>
    </source>
</evidence>
<comment type="subcellular location">
    <subcellularLocation>
        <location evidence="1 5">Secreted</location>
    </subcellularLocation>
</comment>
<evidence type="ECO:0000313" key="8">
    <source>
        <dbReference type="Proteomes" id="UP000688947"/>
    </source>
</evidence>
<evidence type="ECO:0000256" key="6">
    <source>
        <dbReference type="SAM" id="MobiDB-lite"/>
    </source>
</evidence>
<feature type="region of interest" description="Disordered" evidence="6">
    <location>
        <begin position="1"/>
        <end position="50"/>
    </location>
</feature>
<evidence type="ECO:0000256" key="5">
    <source>
        <dbReference type="RuleBase" id="RU367124"/>
    </source>
</evidence>
<protein>
    <recommendedName>
        <fullName evidence="5">RxLR effector protein</fullName>
    </recommendedName>
</protein>
<accession>A0A8T1U1V6</accession>
<comment type="domain">
    <text evidence="5">The RxLR-dEER motif acts to carry the protein into the host cell cytoplasm through binding to cell surface phosphatidylinositol-3-phosphate.</text>
</comment>
<sequence length="88" mass="10052">MAQSGAMNKDSDKHFAMDRLGASSSLRSVGTGDQNRFLRSHKTDEDDSAPNMVKQKLRIRDFTPEYSAMKKLYNDYVTAYQKNVQPFN</sequence>
<comment type="similarity">
    <text evidence="2 5">Belongs to the RxLR effector family.</text>
</comment>
<organism evidence="7 8">
    <name type="scientific">Phytophthora cactorum</name>
    <dbReference type="NCBI Taxonomy" id="29920"/>
    <lineage>
        <taxon>Eukaryota</taxon>
        <taxon>Sar</taxon>
        <taxon>Stramenopiles</taxon>
        <taxon>Oomycota</taxon>
        <taxon>Peronosporomycetes</taxon>
        <taxon>Peronosporales</taxon>
        <taxon>Peronosporaceae</taxon>
        <taxon>Phytophthora</taxon>
    </lineage>
</organism>
<dbReference type="InterPro" id="IPR031825">
    <property type="entry name" value="RXLR"/>
</dbReference>
<dbReference type="Pfam" id="PF16810">
    <property type="entry name" value="RXLR"/>
    <property type="match status" value="1"/>
</dbReference>
<proteinExistence type="inferred from homology"/>
<evidence type="ECO:0000256" key="4">
    <source>
        <dbReference type="ARBA" id="ARBA00022729"/>
    </source>
</evidence>
<evidence type="ECO:0000313" key="7">
    <source>
        <dbReference type="EMBL" id="KAG6950745.1"/>
    </source>
</evidence>
<dbReference type="AlphaFoldDB" id="A0A8T1U1V6"/>
<evidence type="ECO:0000256" key="1">
    <source>
        <dbReference type="ARBA" id="ARBA00004613"/>
    </source>
</evidence>
<comment type="caution">
    <text evidence="7">The sequence shown here is derived from an EMBL/GenBank/DDBJ whole genome shotgun (WGS) entry which is preliminary data.</text>
</comment>
<feature type="compositionally biased region" description="Polar residues" evidence="6">
    <location>
        <begin position="22"/>
        <end position="34"/>
    </location>
</feature>
<name>A0A8T1U1V6_9STRA</name>